<dbReference type="SUPFAM" id="SSF48498">
    <property type="entry name" value="Tetracyclin repressor-like, C-terminal domain"/>
    <property type="match status" value="1"/>
</dbReference>
<evidence type="ECO:0000256" key="2">
    <source>
        <dbReference type="PROSITE-ProRule" id="PRU00335"/>
    </source>
</evidence>
<accession>A0ABV4JU38</accession>
<dbReference type="RefSeq" id="WP_371150786.1">
    <property type="nucleotide sequence ID" value="NZ_JBFSOO010000009.1"/>
</dbReference>
<dbReference type="PANTHER" id="PTHR43479">
    <property type="entry name" value="ACREF/ENVCD OPERON REPRESSOR-RELATED"/>
    <property type="match status" value="1"/>
</dbReference>
<protein>
    <submittedName>
        <fullName evidence="4">TetR/AcrR family transcriptional regulator</fullName>
    </submittedName>
</protein>
<dbReference type="PROSITE" id="PS50977">
    <property type="entry name" value="HTH_TETR_2"/>
    <property type="match status" value="1"/>
</dbReference>
<dbReference type="PRINTS" id="PR00455">
    <property type="entry name" value="HTHTETR"/>
</dbReference>
<dbReference type="InterPro" id="IPR036271">
    <property type="entry name" value="Tet_transcr_reg_TetR-rel_C_sf"/>
</dbReference>
<dbReference type="Gene3D" id="1.10.10.60">
    <property type="entry name" value="Homeodomain-like"/>
    <property type="match status" value="1"/>
</dbReference>
<feature type="DNA-binding region" description="H-T-H motif" evidence="2">
    <location>
        <begin position="36"/>
        <end position="55"/>
    </location>
</feature>
<dbReference type="InterPro" id="IPR001647">
    <property type="entry name" value="HTH_TetR"/>
</dbReference>
<keyword evidence="5" id="KW-1185">Reference proteome</keyword>
<reference evidence="4 5" key="1">
    <citation type="submission" date="2024-07" db="EMBL/GenBank/DDBJ databases">
        <title>Active virus-host system and metabolic interactions in a Lokiarchaeon culture.</title>
        <authorList>
            <person name="Ponce Toledo R.I."/>
            <person name="Rodrigues Oliveira T."/>
            <person name="Schleper C."/>
        </authorList>
    </citation>
    <scope>NUCLEOTIDE SEQUENCE [LARGE SCALE GENOMIC DNA]</scope>
    <source>
        <strain evidence="4 5">B35</strain>
    </source>
</reference>
<comment type="caution">
    <text evidence="4">The sequence shown here is derived from an EMBL/GenBank/DDBJ whole genome shotgun (WGS) entry which is preliminary data.</text>
</comment>
<keyword evidence="1 2" id="KW-0238">DNA-binding</keyword>
<evidence type="ECO:0000259" key="3">
    <source>
        <dbReference type="PROSITE" id="PS50977"/>
    </source>
</evidence>
<dbReference type="InterPro" id="IPR050624">
    <property type="entry name" value="HTH-type_Tx_Regulator"/>
</dbReference>
<dbReference type="Gene3D" id="1.10.357.10">
    <property type="entry name" value="Tetracycline Repressor, domain 2"/>
    <property type="match status" value="1"/>
</dbReference>
<dbReference type="InterPro" id="IPR023772">
    <property type="entry name" value="DNA-bd_HTH_TetR-type_CS"/>
</dbReference>
<organism evidence="4 5">
    <name type="scientific">Halodesulfovibrio aestuarii</name>
    <dbReference type="NCBI Taxonomy" id="126333"/>
    <lineage>
        <taxon>Bacteria</taxon>
        <taxon>Pseudomonadati</taxon>
        <taxon>Thermodesulfobacteriota</taxon>
        <taxon>Desulfovibrionia</taxon>
        <taxon>Desulfovibrionales</taxon>
        <taxon>Desulfovibrionaceae</taxon>
        <taxon>Halodesulfovibrio</taxon>
    </lineage>
</organism>
<sequence length="200" mass="23294">MESKLNRKQRTEQKTRHTILASGVRILQSHGLKNFTMDKVAEHAGIAKGTLYLYFKNKNDLLLSVADYCFKPLHDEVLKIFTKNISPVEKLQLYISETTRHTEQNRALFYELKIVWLTLFEKVINDTSSIYWEMVHIFAQTFEDGVTQNLLRPMDTEKVALFFIDSIDRVMFRKIFSKANESAEDDASELLNIYLHGLAL</sequence>
<feature type="domain" description="HTH tetR-type" evidence="3">
    <location>
        <begin position="13"/>
        <end position="73"/>
    </location>
</feature>
<dbReference type="InterPro" id="IPR009057">
    <property type="entry name" value="Homeodomain-like_sf"/>
</dbReference>
<gene>
    <name evidence="4" type="ORF">AB2Z07_12090</name>
</gene>
<proteinExistence type="predicted"/>
<dbReference type="PANTHER" id="PTHR43479:SF11">
    <property type="entry name" value="ACREF_ENVCD OPERON REPRESSOR-RELATED"/>
    <property type="match status" value="1"/>
</dbReference>
<dbReference type="Proteomes" id="UP001568358">
    <property type="component" value="Unassembled WGS sequence"/>
</dbReference>
<dbReference type="PROSITE" id="PS01081">
    <property type="entry name" value="HTH_TETR_1"/>
    <property type="match status" value="1"/>
</dbReference>
<evidence type="ECO:0000313" key="4">
    <source>
        <dbReference type="EMBL" id="MEZ6854259.1"/>
    </source>
</evidence>
<dbReference type="EMBL" id="JBFSOO010000009">
    <property type="protein sequence ID" value="MEZ6854259.1"/>
    <property type="molecule type" value="Genomic_DNA"/>
</dbReference>
<evidence type="ECO:0000313" key="5">
    <source>
        <dbReference type="Proteomes" id="UP001568358"/>
    </source>
</evidence>
<dbReference type="Pfam" id="PF00440">
    <property type="entry name" value="TetR_N"/>
    <property type="match status" value="1"/>
</dbReference>
<dbReference type="SUPFAM" id="SSF46689">
    <property type="entry name" value="Homeodomain-like"/>
    <property type="match status" value="1"/>
</dbReference>
<evidence type="ECO:0000256" key="1">
    <source>
        <dbReference type="ARBA" id="ARBA00023125"/>
    </source>
</evidence>
<name>A0ABV4JU38_9BACT</name>